<gene>
    <name evidence="6" type="ORF">FPE_LOCUS17979</name>
</gene>
<dbReference type="GO" id="GO:0008270">
    <property type="term" value="F:zinc ion binding"/>
    <property type="evidence" value="ECO:0007669"/>
    <property type="project" value="UniProtKB-KW"/>
</dbReference>
<dbReference type="GO" id="GO:0005737">
    <property type="term" value="C:cytoplasm"/>
    <property type="evidence" value="ECO:0007669"/>
    <property type="project" value="InterPro"/>
</dbReference>
<dbReference type="SUPFAM" id="SSF49599">
    <property type="entry name" value="TRAF domain-like"/>
    <property type="match status" value="1"/>
</dbReference>
<accession>A0AAD1ZJM8</accession>
<evidence type="ECO:0000256" key="3">
    <source>
        <dbReference type="ARBA" id="ARBA00022771"/>
    </source>
</evidence>
<evidence type="ECO:0000313" key="6">
    <source>
        <dbReference type="EMBL" id="CAI9770549.1"/>
    </source>
</evidence>
<keyword evidence="4" id="KW-0862">Zinc</keyword>
<keyword evidence="2" id="KW-0479">Metal-binding</keyword>
<evidence type="ECO:0000256" key="4">
    <source>
        <dbReference type="ARBA" id="ARBA00022833"/>
    </source>
</evidence>
<dbReference type="Proteomes" id="UP000834106">
    <property type="component" value="Chromosome 11"/>
</dbReference>
<dbReference type="InterPro" id="IPR018121">
    <property type="entry name" value="7-in-absentia-prot_TRAF-dom"/>
</dbReference>
<evidence type="ECO:0000259" key="5">
    <source>
        <dbReference type="Pfam" id="PF03145"/>
    </source>
</evidence>
<evidence type="ECO:0000256" key="2">
    <source>
        <dbReference type="ARBA" id="ARBA00022723"/>
    </source>
</evidence>
<organism evidence="6 7">
    <name type="scientific">Fraxinus pennsylvanica</name>
    <dbReference type="NCBI Taxonomy" id="56036"/>
    <lineage>
        <taxon>Eukaryota</taxon>
        <taxon>Viridiplantae</taxon>
        <taxon>Streptophyta</taxon>
        <taxon>Embryophyta</taxon>
        <taxon>Tracheophyta</taxon>
        <taxon>Spermatophyta</taxon>
        <taxon>Magnoliopsida</taxon>
        <taxon>eudicotyledons</taxon>
        <taxon>Gunneridae</taxon>
        <taxon>Pentapetalae</taxon>
        <taxon>asterids</taxon>
        <taxon>lamiids</taxon>
        <taxon>Lamiales</taxon>
        <taxon>Oleaceae</taxon>
        <taxon>Oleeae</taxon>
        <taxon>Fraxinus</taxon>
    </lineage>
</organism>
<comment type="similarity">
    <text evidence="1">Belongs to the SINA (Seven in absentia) family.</text>
</comment>
<dbReference type="EMBL" id="OU503046">
    <property type="protein sequence ID" value="CAI9770549.1"/>
    <property type="molecule type" value="Genomic_DNA"/>
</dbReference>
<dbReference type="GO" id="GO:0006511">
    <property type="term" value="P:ubiquitin-dependent protein catabolic process"/>
    <property type="evidence" value="ECO:0007669"/>
    <property type="project" value="InterPro"/>
</dbReference>
<proteinExistence type="inferred from homology"/>
<evidence type="ECO:0000313" key="7">
    <source>
        <dbReference type="Proteomes" id="UP000834106"/>
    </source>
</evidence>
<keyword evidence="3" id="KW-0863">Zinc-finger</keyword>
<dbReference type="Pfam" id="PF03145">
    <property type="entry name" value="Sina_TRAF"/>
    <property type="match status" value="1"/>
</dbReference>
<protein>
    <recommendedName>
        <fullName evidence="5">Seven-in-absentia protein TRAF-like domain-containing protein</fullName>
    </recommendedName>
</protein>
<dbReference type="Gene3D" id="2.60.210.10">
    <property type="entry name" value="Apoptosis, Tumor Necrosis Factor Receptor Associated Protein 2, Chain A"/>
    <property type="match status" value="1"/>
</dbReference>
<evidence type="ECO:0000256" key="1">
    <source>
        <dbReference type="ARBA" id="ARBA00009119"/>
    </source>
</evidence>
<keyword evidence="7" id="KW-1185">Reference proteome</keyword>
<dbReference type="AlphaFoldDB" id="A0AAD1ZJM8"/>
<sequence>MLLLLWQNTPLHIHFQLENEKEKAFLLGRNMMLQLFNYFGYHFDLHFVAFDPRRAPVYMAFIHFIYEASDAKKINYSFEVGANSRMLMWQGVPRSIHYSHRTVRESLDGLIIQRNMELFFSGGNSQKLKLNTQF</sequence>
<dbReference type="InterPro" id="IPR008974">
    <property type="entry name" value="TRAF-like"/>
</dbReference>
<feature type="domain" description="Seven-in-absentia protein TRAF-like" evidence="5">
    <location>
        <begin position="37"/>
        <end position="131"/>
    </location>
</feature>
<reference evidence="6" key="1">
    <citation type="submission" date="2023-05" db="EMBL/GenBank/DDBJ databases">
        <authorList>
            <person name="Huff M."/>
        </authorList>
    </citation>
    <scope>NUCLEOTIDE SEQUENCE</scope>
</reference>
<name>A0AAD1ZJM8_9LAMI</name>